<evidence type="ECO:0000256" key="5">
    <source>
        <dbReference type="ARBA" id="ARBA00023136"/>
    </source>
</evidence>
<evidence type="ECO:0000256" key="6">
    <source>
        <dbReference type="SAM" id="Phobius"/>
    </source>
</evidence>
<feature type="transmembrane region" description="Helical" evidence="6">
    <location>
        <begin position="39"/>
        <end position="59"/>
    </location>
</feature>
<evidence type="ECO:0000313" key="9">
    <source>
        <dbReference type="Proteomes" id="UP000199205"/>
    </source>
</evidence>
<dbReference type="GO" id="GO:0016020">
    <property type="term" value="C:membrane"/>
    <property type="evidence" value="ECO:0007669"/>
    <property type="project" value="UniProtKB-SubCell"/>
</dbReference>
<dbReference type="Pfam" id="PF00892">
    <property type="entry name" value="EamA"/>
    <property type="match status" value="2"/>
</dbReference>
<dbReference type="InterPro" id="IPR000620">
    <property type="entry name" value="EamA_dom"/>
</dbReference>
<proteinExistence type="inferred from homology"/>
<evidence type="ECO:0000256" key="1">
    <source>
        <dbReference type="ARBA" id="ARBA00004141"/>
    </source>
</evidence>
<feature type="transmembrane region" description="Helical" evidence="6">
    <location>
        <begin position="236"/>
        <end position="255"/>
    </location>
</feature>
<dbReference type="AlphaFoldDB" id="A0A1C3UDX0"/>
<keyword evidence="3 6" id="KW-0812">Transmembrane</keyword>
<feature type="transmembrane region" description="Helical" evidence="6">
    <location>
        <begin position="100"/>
        <end position="116"/>
    </location>
</feature>
<sequence>MKNPISYGILLTVFAYMLFTAHDSAVKLLVASIPVWQVLFIRSCTILAGCFVFEGPSLVRKVARSPIIKPMIVRSIIILIAWISYYSAASYLQLAEVTTLYYAAPIVGTILATIVLREKVTFARWMAVGVGFCGVVIASNPVGLSISWPVYLALQAAILWASGMVLLRKTALHEKSHIQMAVSNIMFIILTAGMAIAHWHTPTPFQIVLLALTGVIAGAGQLALFEGMRQAPVSVLAPFEYTSLVWAFLLGYLIWGDIPGANTFIGAILILSAGFIIIISERMKRRAAAA</sequence>
<dbReference type="RefSeq" id="WP_037195833.1">
    <property type="nucleotide sequence ID" value="NZ_FMAF01000002.1"/>
</dbReference>
<feature type="domain" description="EamA" evidence="7">
    <location>
        <begin position="148"/>
        <end position="278"/>
    </location>
</feature>
<dbReference type="Proteomes" id="UP000199205">
    <property type="component" value="Unassembled WGS sequence"/>
</dbReference>
<name>A0A1C3UDX0_9HYPH</name>
<dbReference type="EMBL" id="FMAF01000002">
    <property type="protein sequence ID" value="SCB13634.1"/>
    <property type="molecule type" value="Genomic_DNA"/>
</dbReference>
<evidence type="ECO:0000256" key="2">
    <source>
        <dbReference type="ARBA" id="ARBA00009853"/>
    </source>
</evidence>
<evidence type="ECO:0000313" key="8">
    <source>
        <dbReference type="EMBL" id="SCB13634.1"/>
    </source>
</evidence>
<feature type="transmembrane region" description="Helical" evidence="6">
    <location>
        <begin position="148"/>
        <end position="167"/>
    </location>
</feature>
<reference evidence="9" key="1">
    <citation type="submission" date="2016-08" db="EMBL/GenBank/DDBJ databases">
        <authorList>
            <person name="Varghese N."/>
            <person name="Submissions Spin"/>
        </authorList>
    </citation>
    <scope>NUCLEOTIDE SEQUENCE [LARGE SCALE GENOMIC DNA]</scope>
    <source>
        <strain evidence="9">P1-7</strain>
    </source>
</reference>
<keyword evidence="4 6" id="KW-1133">Transmembrane helix</keyword>
<comment type="similarity">
    <text evidence="2">Belongs to the drug/metabolite transporter (DMT) superfamily. 10 TMS drug/metabolite exporter (DME) (TC 2.A.7.3) family.</text>
</comment>
<feature type="transmembrane region" description="Helical" evidence="6">
    <location>
        <begin position="71"/>
        <end position="88"/>
    </location>
</feature>
<dbReference type="OrthoDB" id="9812899at2"/>
<feature type="transmembrane region" description="Helical" evidence="6">
    <location>
        <begin position="179"/>
        <end position="199"/>
    </location>
</feature>
<keyword evidence="5 6" id="KW-0472">Membrane</keyword>
<accession>A0A1C3UDX0</accession>
<feature type="transmembrane region" description="Helical" evidence="6">
    <location>
        <begin position="123"/>
        <end position="142"/>
    </location>
</feature>
<gene>
    <name evidence="8" type="ORF">GA0061101_102187</name>
</gene>
<feature type="domain" description="EamA" evidence="7">
    <location>
        <begin position="7"/>
        <end position="138"/>
    </location>
</feature>
<feature type="transmembrane region" description="Helical" evidence="6">
    <location>
        <begin position="205"/>
        <end position="224"/>
    </location>
</feature>
<dbReference type="InterPro" id="IPR037185">
    <property type="entry name" value="EmrE-like"/>
</dbReference>
<dbReference type="PANTHER" id="PTHR22911">
    <property type="entry name" value="ACYL-MALONYL CONDENSING ENZYME-RELATED"/>
    <property type="match status" value="1"/>
</dbReference>
<feature type="transmembrane region" description="Helical" evidence="6">
    <location>
        <begin position="261"/>
        <end position="279"/>
    </location>
</feature>
<dbReference type="PANTHER" id="PTHR22911:SF6">
    <property type="entry name" value="SOLUTE CARRIER FAMILY 35 MEMBER G1"/>
    <property type="match status" value="1"/>
</dbReference>
<evidence type="ECO:0000259" key="7">
    <source>
        <dbReference type="Pfam" id="PF00892"/>
    </source>
</evidence>
<protein>
    <submittedName>
        <fullName evidence="8">EamA domain-containing membrane protein RarD</fullName>
    </submittedName>
</protein>
<dbReference type="SUPFAM" id="SSF103481">
    <property type="entry name" value="Multidrug resistance efflux transporter EmrE"/>
    <property type="match status" value="2"/>
</dbReference>
<evidence type="ECO:0000256" key="3">
    <source>
        <dbReference type="ARBA" id="ARBA00022692"/>
    </source>
</evidence>
<evidence type="ECO:0000256" key="4">
    <source>
        <dbReference type="ARBA" id="ARBA00022989"/>
    </source>
</evidence>
<organism evidence="8 9">
    <name type="scientific">Rhizobium lusitanum</name>
    <dbReference type="NCBI Taxonomy" id="293958"/>
    <lineage>
        <taxon>Bacteria</taxon>
        <taxon>Pseudomonadati</taxon>
        <taxon>Pseudomonadota</taxon>
        <taxon>Alphaproteobacteria</taxon>
        <taxon>Hyphomicrobiales</taxon>
        <taxon>Rhizobiaceae</taxon>
        <taxon>Rhizobium/Agrobacterium group</taxon>
        <taxon>Rhizobium</taxon>
    </lineage>
</organism>
<comment type="subcellular location">
    <subcellularLocation>
        <location evidence="1">Membrane</location>
        <topology evidence="1">Multi-pass membrane protein</topology>
    </subcellularLocation>
</comment>